<dbReference type="SMART" id="SM00529">
    <property type="entry name" value="HTH_DTXR"/>
    <property type="match status" value="1"/>
</dbReference>
<organism evidence="15 17">
    <name type="scientific">Latilactobacillus sakei</name>
    <name type="common">Lactobacillus sakei</name>
    <dbReference type="NCBI Taxonomy" id="1599"/>
    <lineage>
        <taxon>Bacteria</taxon>
        <taxon>Bacillati</taxon>
        <taxon>Bacillota</taxon>
        <taxon>Bacilli</taxon>
        <taxon>Lactobacillales</taxon>
        <taxon>Lactobacillaceae</taxon>
        <taxon>Latilactobacillus</taxon>
    </lineage>
</organism>
<evidence type="ECO:0000256" key="11">
    <source>
        <dbReference type="ARBA" id="ARBA00023211"/>
    </source>
</evidence>
<keyword evidence="6" id="KW-0408">Iron</keyword>
<gene>
    <name evidence="15" type="primary">ideR</name>
    <name evidence="14" type="ORF">CUR37_07445</name>
    <name evidence="15" type="ORF">LAS9267_01507</name>
</gene>
<name>A0A2H1NXS0_LATSK</name>
<sequence>MAMTPNKEDYLKIIFELGGDAKKVTNKEILAGLNVSAASVTEMVNKLVKENYVNHTPYQGIQLTSEGAREAALLVRNHRLWEVFLVDKLHYQFNTVHPEAEQLEHVTNHDLAERLADFLGHPKRCPHGGIIPNAKGEFEQQSHHALVDLEVGEKAVIERVLDDNDLLKYTLEIGLTVGDTVTLTKVGLFESPITVMDETQQTEIQVGIKAAQHIFVTPIAAD</sequence>
<proteinExistence type="inferred from homology"/>
<dbReference type="Proteomes" id="UP000234349">
    <property type="component" value="Unassembled WGS sequence"/>
</dbReference>
<keyword evidence="4" id="KW-0963">Cytoplasm</keyword>
<evidence type="ECO:0000256" key="9">
    <source>
        <dbReference type="ARBA" id="ARBA00023159"/>
    </source>
</evidence>
<evidence type="ECO:0000313" key="14">
    <source>
        <dbReference type="EMBL" id="PKX77117.1"/>
    </source>
</evidence>
<dbReference type="InterPro" id="IPR007167">
    <property type="entry name" value="Fe-transptr_FeoA-like"/>
</dbReference>
<protein>
    <recommendedName>
        <fullName evidence="12">Manganese transport regulator</fullName>
    </recommendedName>
</protein>
<reference evidence="14 16" key="1">
    <citation type="submission" date="2016-09" db="EMBL/GenBank/DDBJ databases">
        <authorList>
            <person name="Inglin R.C."/>
        </authorList>
    </citation>
    <scope>NUCLEOTIDE SEQUENCE [LARGE SCALE GENOMIC DNA]</scope>
    <source>
        <strain evidence="14 16">RI-517</strain>
    </source>
</reference>
<comment type="subcellular location">
    <subcellularLocation>
        <location evidence="1">Cytoplasm</location>
    </subcellularLocation>
</comment>
<dbReference type="Pfam" id="PF01325">
    <property type="entry name" value="Fe_dep_repress"/>
    <property type="match status" value="1"/>
</dbReference>
<evidence type="ECO:0000256" key="8">
    <source>
        <dbReference type="ARBA" id="ARBA00023125"/>
    </source>
</evidence>
<evidence type="ECO:0000313" key="17">
    <source>
        <dbReference type="Proteomes" id="UP000239650"/>
    </source>
</evidence>
<keyword evidence="7" id="KW-0805">Transcription regulation</keyword>
<dbReference type="GO" id="GO:0046914">
    <property type="term" value="F:transition metal ion binding"/>
    <property type="evidence" value="ECO:0007669"/>
    <property type="project" value="InterPro"/>
</dbReference>
<accession>A0A2H1NXS0</accession>
<keyword evidence="11" id="KW-0464">Manganese</keyword>
<keyword evidence="8" id="KW-0238">DNA-binding</keyword>
<dbReference type="InterPro" id="IPR036421">
    <property type="entry name" value="Fe_dep_repressor_sf"/>
</dbReference>
<keyword evidence="10" id="KW-0804">Transcription</keyword>
<evidence type="ECO:0000256" key="6">
    <source>
        <dbReference type="ARBA" id="ARBA00023004"/>
    </source>
</evidence>
<evidence type="ECO:0000256" key="7">
    <source>
        <dbReference type="ARBA" id="ARBA00023015"/>
    </source>
</evidence>
<evidence type="ECO:0000256" key="1">
    <source>
        <dbReference type="ARBA" id="ARBA00004496"/>
    </source>
</evidence>
<dbReference type="SMART" id="SM00899">
    <property type="entry name" value="FeoA"/>
    <property type="match status" value="1"/>
</dbReference>
<dbReference type="SUPFAM" id="SSF46785">
    <property type="entry name" value="Winged helix' DNA-binding domain"/>
    <property type="match status" value="1"/>
</dbReference>
<dbReference type="Pfam" id="PF02742">
    <property type="entry name" value="Fe_dep_repr_C"/>
    <property type="match status" value="1"/>
</dbReference>
<dbReference type="InterPro" id="IPR036390">
    <property type="entry name" value="WH_DNA-bd_sf"/>
</dbReference>
<dbReference type="Gene3D" id="1.10.60.10">
    <property type="entry name" value="Iron dependent repressor, metal binding and dimerisation domain"/>
    <property type="match status" value="1"/>
</dbReference>
<dbReference type="Gene3D" id="1.10.10.10">
    <property type="entry name" value="Winged helix-like DNA-binding domain superfamily/Winged helix DNA-binding domain"/>
    <property type="match status" value="1"/>
</dbReference>
<dbReference type="InterPro" id="IPR001367">
    <property type="entry name" value="Fe_dep_repressor"/>
</dbReference>
<keyword evidence="9" id="KW-0010">Activator</keyword>
<evidence type="ECO:0000256" key="3">
    <source>
        <dbReference type="ARBA" id="ARBA00011738"/>
    </source>
</evidence>
<dbReference type="InterPro" id="IPR038157">
    <property type="entry name" value="FeoA_core_dom"/>
</dbReference>
<dbReference type="InterPro" id="IPR050536">
    <property type="entry name" value="DtxR_MntR_Metal-Reg"/>
</dbReference>
<evidence type="ECO:0000256" key="12">
    <source>
        <dbReference type="ARBA" id="ARBA00032593"/>
    </source>
</evidence>
<evidence type="ECO:0000256" key="4">
    <source>
        <dbReference type="ARBA" id="ARBA00022490"/>
    </source>
</evidence>
<comment type="caution">
    <text evidence="15">The sequence shown here is derived from an EMBL/GenBank/DDBJ whole genome shotgun (WGS) entry which is preliminary data.</text>
</comment>
<dbReference type="SUPFAM" id="SSF47979">
    <property type="entry name" value="Iron-dependent repressor protein, dimerization domain"/>
    <property type="match status" value="1"/>
</dbReference>
<dbReference type="PANTHER" id="PTHR33238">
    <property type="entry name" value="IRON (METAL) DEPENDENT REPRESSOR, DTXR FAMILY"/>
    <property type="match status" value="1"/>
</dbReference>
<evidence type="ECO:0000256" key="10">
    <source>
        <dbReference type="ARBA" id="ARBA00023163"/>
    </source>
</evidence>
<evidence type="ECO:0000313" key="16">
    <source>
        <dbReference type="Proteomes" id="UP000234349"/>
    </source>
</evidence>
<dbReference type="Proteomes" id="UP000239650">
    <property type="component" value="Unassembled WGS sequence"/>
</dbReference>
<dbReference type="SUPFAM" id="SSF50037">
    <property type="entry name" value="C-terminal domain of transcriptional repressors"/>
    <property type="match status" value="1"/>
</dbReference>
<comment type="subunit">
    <text evidence="3">Homodimer.</text>
</comment>
<feature type="domain" description="HTH dtxR-type" evidence="13">
    <location>
        <begin position="3"/>
        <end position="64"/>
    </location>
</feature>
<evidence type="ECO:0000259" key="13">
    <source>
        <dbReference type="PROSITE" id="PS50944"/>
    </source>
</evidence>
<dbReference type="EMBL" id="MKGH01000037">
    <property type="protein sequence ID" value="PKX77117.1"/>
    <property type="molecule type" value="Genomic_DNA"/>
</dbReference>
<evidence type="ECO:0000313" key="15">
    <source>
        <dbReference type="EMBL" id="SPE21815.1"/>
    </source>
</evidence>
<dbReference type="GO" id="GO:0005737">
    <property type="term" value="C:cytoplasm"/>
    <property type="evidence" value="ECO:0007669"/>
    <property type="project" value="UniProtKB-SubCell"/>
</dbReference>
<comment type="similarity">
    <text evidence="2">Belongs to the DtxR/MntR family.</text>
</comment>
<dbReference type="GO" id="GO:0003677">
    <property type="term" value="F:DNA binding"/>
    <property type="evidence" value="ECO:0007669"/>
    <property type="project" value="UniProtKB-KW"/>
</dbReference>
<dbReference type="Gene3D" id="2.30.30.90">
    <property type="match status" value="1"/>
</dbReference>
<evidence type="ECO:0000256" key="5">
    <source>
        <dbReference type="ARBA" id="ARBA00022491"/>
    </source>
</evidence>
<keyword evidence="5" id="KW-0678">Repressor</keyword>
<dbReference type="InterPro" id="IPR022689">
    <property type="entry name" value="Iron_dep_repressor"/>
</dbReference>
<dbReference type="GO" id="GO:0046983">
    <property type="term" value="F:protein dimerization activity"/>
    <property type="evidence" value="ECO:0007669"/>
    <property type="project" value="InterPro"/>
</dbReference>
<dbReference type="InterPro" id="IPR008988">
    <property type="entry name" value="Transcriptional_repressor_C"/>
</dbReference>
<dbReference type="InterPro" id="IPR036388">
    <property type="entry name" value="WH-like_DNA-bd_sf"/>
</dbReference>
<dbReference type="EMBL" id="OKRC01000007">
    <property type="protein sequence ID" value="SPE21815.1"/>
    <property type="molecule type" value="Genomic_DNA"/>
</dbReference>
<dbReference type="AlphaFoldDB" id="A0A2H1NXS0"/>
<evidence type="ECO:0000256" key="2">
    <source>
        <dbReference type="ARBA" id="ARBA00007871"/>
    </source>
</evidence>
<dbReference type="InterPro" id="IPR022687">
    <property type="entry name" value="HTH_DTXR"/>
</dbReference>
<dbReference type="PANTHER" id="PTHR33238:SF11">
    <property type="entry name" value="TRANSCRIPTIONAL REGULATOR MNTR"/>
    <property type="match status" value="1"/>
</dbReference>
<dbReference type="Pfam" id="PF04023">
    <property type="entry name" value="FeoA"/>
    <property type="match status" value="1"/>
</dbReference>
<dbReference type="GO" id="GO:0003700">
    <property type="term" value="F:DNA-binding transcription factor activity"/>
    <property type="evidence" value="ECO:0007669"/>
    <property type="project" value="InterPro"/>
</dbReference>
<dbReference type="PROSITE" id="PS50944">
    <property type="entry name" value="HTH_DTXR"/>
    <property type="match status" value="1"/>
</dbReference>
<reference evidence="15 17" key="2">
    <citation type="submission" date="2018-02" db="EMBL/GenBank/DDBJ databases">
        <authorList>
            <person name="Rodrigo-Torres L."/>
            <person name="Arahal R. D."/>
            <person name="Lucena T."/>
        </authorList>
    </citation>
    <scope>NUCLEOTIDE SEQUENCE [LARGE SCALE GENOMIC DNA]</scope>
    <source>
        <strain evidence="15 17">CECT 9267</strain>
    </source>
</reference>